<dbReference type="Proteomes" id="UP000346198">
    <property type="component" value="Unassembled WGS sequence"/>
</dbReference>
<keyword evidence="4" id="KW-0106">Calcium</keyword>
<dbReference type="InterPro" id="IPR050738">
    <property type="entry name" value="Sulfatase"/>
</dbReference>
<feature type="chain" id="PRO_5028840017" evidence="6">
    <location>
        <begin position="22"/>
        <end position="515"/>
    </location>
</feature>
<dbReference type="PANTHER" id="PTHR42693:SF53">
    <property type="entry name" value="ENDO-4-O-SULFATASE"/>
    <property type="match status" value="1"/>
</dbReference>
<comment type="similarity">
    <text evidence="1">Belongs to the sulfatase family.</text>
</comment>
<dbReference type="SUPFAM" id="SSF53649">
    <property type="entry name" value="Alkaline phosphatase-like"/>
    <property type="match status" value="1"/>
</dbReference>
<dbReference type="Pfam" id="PF00884">
    <property type="entry name" value="Sulfatase"/>
    <property type="match status" value="1"/>
</dbReference>
<feature type="domain" description="Sulfatase N-terminal" evidence="7">
    <location>
        <begin position="25"/>
        <end position="394"/>
    </location>
</feature>
<evidence type="ECO:0000313" key="9">
    <source>
        <dbReference type="Proteomes" id="UP000346198"/>
    </source>
</evidence>
<dbReference type="InterPro" id="IPR024607">
    <property type="entry name" value="Sulfatase_CS"/>
</dbReference>
<dbReference type="InterPro" id="IPR000917">
    <property type="entry name" value="Sulfatase_N"/>
</dbReference>
<dbReference type="RefSeq" id="WP_136063322.1">
    <property type="nucleotide sequence ID" value="NZ_CAAHFH010000002.1"/>
</dbReference>
<feature type="region of interest" description="Disordered" evidence="5">
    <location>
        <begin position="491"/>
        <end position="515"/>
    </location>
</feature>
<dbReference type="GO" id="GO:0046872">
    <property type="term" value="F:metal ion binding"/>
    <property type="evidence" value="ECO:0007669"/>
    <property type="project" value="UniProtKB-KW"/>
</dbReference>
<evidence type="ECO:0000313" key="8">
    <source>
        <dbReference type="EMBL" id="VGO21890.1"/>
    </source>
</evidence>
<gene>
    <name evidence="8" type="primary">atsA_219</name>
    <name evidence="8" type="ORF">SCARR_03970</name>
</gene>
<evidence type="ECO:0000256" key="6">
    <source>
        <dbReference type="SAM" id="SignalP"/>
    </source>
</evidence>
<evidence type="ECO:0000256" key="1">
    <source>
        <dbReference type="ARBA" id="ARBA00008779"/>
    </source>
</evidence>
<evidence type="ECO:0000256" key="2">
    <source>
        <dbReference type="ARBA" id="ARBA00022723"/>
    </source>
</evidence>
<proteinExistence type="inferred from homology"/>
<keyword evidence="9" id="KW-1185">Reference proteome</keyword>
<dbReference type="AlphaFoldDB" id="A0A6C2UNN2"/>
<feature type="signal peptide" evidence="6">
    <location>
        <begin position="1"/>
        <end position="21"/>
    </location>
</feature>
<dbReference type="PROSITE" id="PS00149">
    <property type="entry name" value="SULFATASE_2"/>
    <property type="match status" value="1"/>
</dbReference>
<dbReference type="Gene3D" id="3.40.720.10">
    <property type="entry name" value="Alkaline Phosphatase, subunit A"/>
    <property type="match status" value="1"/>
</dbReference>
<dbReference type="InterPro" id="IPR017850">
    <property type="entry name" value="Alkaline_phosphatase_core_sf"/>
</dbReference>
<keyword evidence="3" id="KW-0378">Hydrolase</keyword>
<dbReference type="CDD" id="cd16143">
    <property type="entry name" value="ARS_like"/>
    <property type="match status" value="1"/>
</dbReference>
<reference evidence="8 9" key="1">
    <citation type="submission" date="2019-04" db="EMBL/GenBank/DDBJ databases">
        <authorList>
            <person name="Van Vliet M D."/>
        </authorList>
    </citation>
    <scope>NUCLEOTIDE SEQUENCE [LARGE SCALE GENOMIC DNA]</scope>
    <source>
        <strain evidence="8 9">F21</strain>
    </source>
</reference>
<keyword evidence="6" id="KW-0732">Signal</keyword>
<keyword evidence="2" id="KW-0479">Metal-binding</keyword>
<evidence type="ECO:0000256" key="5">
    <source>
        <dbReference type="SAM" id="MobiDB-lite"/>
    </source>
</evidence>
<protein>
    <submittedName>
        <fullName evidence="8">Arylsulfatase</fullName>
    </submittedName>
</protein>
<dbReference type="PANTHER" id="PTHR42693">
    <property type="entry name" value="ARYLSULFATASE FAMILY MEMBER"/>
    <property type="match status" value="1"/>
</dbReference>
<evidence type="ECO:0000256" key="3">
    <source>
        <dbReference type="ARBA" id="ARBA00022801"/>
    </source>
</evidence>
<name>A0A6C2UNN2_9BACT</name>
<organism evidence="8 9">
    <name type="scientific">Pontiella sulfatireligans</name>
    <dbReference type="NCBI Taxonomy" id="2750658"/>
    <lineage>
        <taxon>Bacteria</taxon>
        <taxon>Pseudomonadati</taxon>
        <taxon>Kiritimatiellota</taxon>
        <taxon>Kiritimatiellia</taxon>
        <taxon>Kiritimatiellales</taxon>
        <taxon>Pontiellaceae</taxon>
        <taxon>Pontiella</taxon>
    </lineage>
</organism>
<evidence type="ECO:0000259" key="7">
    <source>
        <dbReference type="Pfam" id="PF00884"/>
    </source>
</evidence>
<dbReference type="Gene3D" id="3.30.1120.10">
    <property type="match status" value="1"/>
</dbReference>
<sequence>MLNRILTVVMLSLFLGSAVVAENRPNIVFILADDMGRDSIQANNTEFKVPTPCLDRLVSEGINFTDAHSGSSVCTPTRYGLLTGRHCWRTPSKFSVLWDWYPSLIEPQRLTLPEMLKAQGYRTAMVGKWHLGMDWELKESGFIRDALDWHEHDFTASNKNRKTKDFDWKRIDFSKPFRGGPTDHGFDYFFGLDLPNFPPYTWMEQDRVLEIPTILREQSVYKTGKTGPATKDFDPVKILPRLTQEAVGYLEKAATSKQPFFLYVPLTSPHAPIAPSERFLGKSGVNPYADFIMQTDWSAGEIIKAIDRSGLKDNTIVIFSTDNGSTRDGIRSIKNDGGGRLDNQVRGGKTEIFEGGHRVPFILRWPGKAPAGSICEETFCLTDMMATFAELTGYRLADGDAVDSHSVLPLFSGGQRERTPSVIHHSIKGELSIREGNYKLLFFYKNRAERTDLTAELYDLSRDQREEENILPEHPEIGKRLSETLQTIIREGRSTPGPNQKDSVNPFWDPAQFSL</sequence>
<dbReference type="GO" id="GO:0004065">
    <property type="term" value="F:arylsulfatase activity"/>
    <property type="evidence" value="ECO:0007669"/>
    <property type="project" value="TreeGrafter"/>
</dbReference>
<dbReference type="PROSITE" id="PS00523">
    <property type="entry name" value="SULFATASE_1"/>
    <property type="match status" value="1"/>
</dbReference>
<accession>A0A6C2UNN2</accession>
<dbReference type="EMBL" id="CAAHFH010000002">
    <property type="protein sequence ID" value="VGO21890.1"/>
    <property type="molecule type" value="Genomic_DNA"/>
</dbReference>
<evidence type="ECO:0000256" key="4">
    <source>
        <dbReference type="ARBA" id="ARBA00022837"/>
    </source>
</evidence>